<dbReference type="PANTHER" id="PTHR38479">
    <property type="entry name" value="LMO0824 PROTEIN"/>
    <property type="match status" value="1"/>
</dbReference>
<gene>
    <name evidence="1" type="ORF">CfE428DRAFT_4783</name>
</gene>
<name>B4D793_9BACT</name>
<dbReference type="eggNOG" id="COG3214">
    <property type="taxonomic scope" value="Bacteria"/>
</dbReference>
<accession>B4D793</accession>
<dbReference type="STRING" id="497964.CfE428DRAFT_4783"/>
<comment type="caution">
    <text evidence="1">The sequence shown here is derived from an EMBL/GenBank/DDBJ whole genome shotgun (WGS) entry which is preliminary data.</text>
</comment>
<dbReference type="AlphaFoldDB" id="B4D793"/>
<evidence type="ECO:0000313" key="1">
    <source>
        <dbReference type="EMBL" id="EDY17744.1"/>
    </source>
</evidence>
<proteinExistence type="predicted"/>
<reference evidence="1 2" key="1">
    <citation type="journal article" date="2011" name="J. Bacteriol.">
        <title>Genome sequence of Chthoniobacter flavus Ellin428, an aerobic heterotrophic soil bacterium.</title>
        <authorList>
            <person name="Kant R."/>
            <person name="van Passel M.W."/>
            <person name="Palva A."/>
            <person name="Lucas S."/>
            <person name="Lapidus A."/>
            <person name="Glavina Del Rio T."/>
            <person name="Dalin E."/>
            <person name="Tice H."/>
            <person name="Bruce D."/>
            <person name="Goodwin L."/>
            <person name="Pitluck S."/>
            <person name="Larimer F.W."/>
            <person name="Land M.L."/>
            <person name="Hauser L."/>
            <person name="Sangwan P."/>
            <person name="de Vos W.M."/>
            <person name="Janssen P.H."/>
            <person name="Smidt H."/>
        </authorList>
    </citation>
    <scope>NUCLEOTIDE SEQUENCE [LARGE SCALE GENOMIC DNA]</scope>
    <source>
        <strain evidence="1 2">Ellin428</strain>
    </source>
</reference>
<dbReference type="Pfam" id="PF06224">
    <property type="entry name" value="AlkZ-like"/>
    <property type="match status" value="1"/>
</dbReference>
<dbReference type="Proteomes" id="UP000005824">
    <property type="component" value="Unassembled WGS sequence"/>
</dbReference>
<keyword evidence="2" id="KW-1185">Reference proteome</keyword>
<evidence type="ECO:0000313" key="2">
    <source>
        <dbReference type="Proteomes" id="UP000005824"/>
    </source>
</evidence>
<evidence type="ECO:0008006" key="3">
    <source>
        <dbReference type="Google" id="ProtNLM"/>
    </source>
</evidence>
<dbReference type="InParanoid" id="B4D793"/>
<sequence length="376" mass="42088">MIVTIATDCIPVRLMPEQWPLNIGRLRLHNQQISTHRFTRPAEVVAWLGAMQAQDYPGALWSIGLRLPGATQEDIEHAIAERTIVRTWPMRGTLHFVAAEDLHWMRTLLAPRIIARSAGRHRQLELTDAIFTRAEKIFLKALRGGQQLTREEMFALLEKSRISTTDQRGYHILWRLAQEGLLCFGTHRGKQPTFTLLDEWLPAGQPRDAEACLAELALRYFTSHGPATMDDFVAWSGLRISEAKAGVHLLSTRLARENVAEKTYWFSTDTPVAAKKSSAAYLLPGFDEFMLGYRDRSPSLAPKHADKICPSSNGVFHPTVVVDGQVIGTWKRIAQKSALSITPTPFESFGPTVRRALAAPARRYGQFVGSKATVVD</sequence>
<dbReference type="PANTHER" id="PTHR38479:SF2">
    <property type="entry name" value="WINGED HELIX DNA-BINDING DOMAIN-CONTAINING PROTEIN"/>
    <property type="match status" value="1"/>
</dbReference>
<dbReference type="EMBL" id="ABVL01000017">
    <property type="protein sequence ID" value="EDY17744.1"/>
    <property type="molecule type" value="Genomic_DNA"/>
</dbReference>
<dbReference type="InterPro" id="IPR009351">
    <property type="entry name" value="AlkZ-like"/>
</dbReference>
<protein>
    <recommendedName>
        <fullName evidence="3">Winged helix DNA-binding domain-containing protein</fullName>
    </recommendedName>
</protein>
<organism evidence="1 2">
    <name type="scientific">Chthoniobacter flavus Ellin428</name>
    <dbReference type="NCBI Taxonomy" id="497964"/>
    <lineage>
        <taxon>Bacteria</taxon>
        <taxon>Pseudomonadati</taxon>
        <taxon>Verrucomicrobiota</taxon>
        <taxon>Spartobacteria</taxon>
        <taxon>Chthoniobacterales</taxon>
        <taxon>Chthoniobacteraceae</taxon>
        <taxon>Chthoniobacter</taxon>
    </lineage>
</organism>